<protein>
    <submittedName>
        <fullName evidence="2">Uncharacterized protein</fullName>
    </submittedName>
</protein>
<accession>Q8LHU8</accession>
<dbReference type="Proteomes" id="UP000000763">
    <property type="component" value="Chromosome 7"/>
</dbReference>
<dbReference type="EMBL" id="AP004264">
    <property type="protein sequence ID" value="BAC10364.1"/>
    <property type="molecule type" value="Genomic_DNA"/>
</dbReference>
<evidence type="ECO:0000313" key="3">
    <source>
        <dbReference type="Proteomes" id="UP000000763"/>
    </source>
</evidence>
<reference evidence="3" key="1">
    <citation type="journal article" date="2005" name="Nature">
        <title>The map-based sequence of the rice genome.</title>
        <authorList>
            <consortium name="International rice genome sequencing project (IRGSP)"/>
            <person name="Matsumoto T."/>
            <person name="Wu J."/>
            <person name="Kanamori H."/>
            <person name="Katayose Y."/>
            <person name="Fujisawa M."/>
            <person name="Namiki N."/>
            <person name="Mizuno H."/>
            <person name="Yamamoto K."/>
            <person name="Antonio B.A."/>
            <person name="Baba T."/>
            <person name="Sakata K."/>
            <person name="Nagamura Y."/>
            <person name="Aoki H."/>
            <person name="Arikawa K."/>
            <person name="Arita K."/>
            <person name="Bito T."/>
            <person name="Chiden Y."/>
            <person name="Fujitsuka N."/>
            <person name="Fukunaka R."/>
            <person name="Hamada M."/>
            <person name="Harada C."/>
            <person name="Hayashi A."/>
            <person name="Hijishita S."/>
            <person name="Honda M."/>
            <person name="Hosokawa S."/>
            <person name="Ichikawa Y."/>
            <person name="Idonuma A."/>
            <person name="Iijima M."/>
            <person name="Ikeda M."/>
            <person name="Ikeno M."/>
            <person name="Ito K."/>
            <person name="Ito S."/>
            <person name="Ito T."/>
            <person name="Ito Y."/>
            <person name="Ito Y."/>
            <person name="Iwabuchi A."/>
            <person name="Kamiya K."/>
            <person name="Karasawa W."/>
            <person name="Kurita K."/>
            <person name="Katagiri S."/>
            <person name="Kikuta A."/>
            <person name="Kobayashi H."/>
            <person name="Kobayashi N."/>
            <person name="Machita K."/>
            <person name="Maehara T."/>
            <person name="Masukawa M."/>
            <person name="Mizubayashi T."/>
            <person name="Mukai Y."/>
            <person name="Nagasaki H."/>
            <person name="Nagata Y."/>
            <person name="Naito S."/>
            <person name="Nakashima M."/>
            <person name="Nakama Y."/>
            <person name="Nakamichi Y."/>
            <person name="Nakamura M."/>
            <person name="Meguro A."/>
            <person name="Negishi M."/>
            <person name="Ohta I."/>
            <person name="Ohta T."/>
            <person name="Okamoto M."/>
            <person name="Ono N."/>
            <person name="Saji S."/>
            <person name="Sakaguchi M."/>
            <person name="Sakai K."/>
            <person name="Shibata M."/>
            <person name="Shimokawa T."/>
            <person name="Song J."/>
            <person name="Takazaki Y."/>
            <person name="Terasawa K."/>
            <person name="Tsugane M."/>
            <person name="Tsuji K."/>
            <person name="Ueda S."/>
            <person name="Waki K."/>
            <person name="Yamagata H."/>
            <person name="Yamamoto M."/>
            <person name="Yamamoto S."/>
            <person name="Yamane H."/>
            <person name="Yoshiki S."/>
            <person name="Yoshihara R."/>
            <person name="Yukawa K."/>
            <person name="Zhong H."/>
            <person name="Yano M."/>
            <person name="Yuan Q."/>
            <person name="Ouyang S."/>
            <person name="Liu J."/>
            <person name="Jones K.M."/>
            <person name="Gansberger K."/>
            <person name="Moffat K."/>
            <person name="Hill J."/>
            <person name="Bera J."/>
            <person name="Fadrosh D."/>
            <person name="Jin S."/>
            <person name="Johri S."/>
            <person name="Kim M."/>
            <person name="Overton L."/>
            <person name="Reardon M."/>
            <person name="Tsitrin T."/>
            <person name="Vuong H."/>
            <person name="Weaver B."/>
            <person name="Ciecko A."/>
            <person name="Tallon L."/>
            <person name="Jackson J."/>
            <person name="Pai G."/>
            <person name="Aken S.V."/>
            <person name="Utterback T."/>
            <person name="Reidmuller S."/>
            <person name="Feldblyum T."/>
            <person name="Hsiao J."/>
            <person name="Zismann V."/>
            <person name="Iobst S."/>
            <person name="de Vazeille A.R."/>
            <person name="Buell C.R."/>
            <person name="Ying K."/>
            <person name="Li Y."/>
            <person name="Lu T."/>
            <person name="Huang Y."/>
            <person name="Zhao Q."/>
            <person name="Feng Q."/>
            <person name="Zhang L."/>
            <person name="Zhu J."/>
            <person name="Weng Q."/>
            <person name="Mu J."/>
            <person name="Lu Y."/>
            <person name="Fan D."/>
            <person name="Liu Y."/>
            <person name="Guan J."/>
            <person name="Zhang Y."/>
            <person name="Yu S."/>
            <person name="Liu X."/>
            <person name="Zhang Y."/>
            <person name="Hong G."/>
            <person name="Han B."/>
            <person name="Choisne N."/>
            <person name="Demange N."/>
            <person name="Orjeda G."/>
            <person name="Samain S."/>
            <person name="Cattolico L."/>
            <person name="Pelletier E."/>
            <person name="Couloux A."/>
            <person name="Segurens B."/>
            <person name="Wincker P."/>
            <person name="D'Hont A."/>
            <person name="Scarpelli C."/>
            <person name="Weissenbach J."/>
            <person name="Salanoubat M."/>
            <person name="Quetier F."/>
            <person name="Yu Y."/>
            <person name="Kim H.R."/>
            <person name="Rambo T."/>
            <person name="Currie J."/>
            <person name="Collura K."/>
            <person name="Luo M."/>
            <person name="Yang T."/>
            <person name="Ammiraju J.S.S."/>
            <person name="Engler F."/>
            <person name="Soderlund C."/>
            <person name="Wing R.A."/>
            <person name="Palmer L.E."/>
            <person name="de la Bastide M."/>
            <person name="Spiegel L."/>
            <person name="Nascimento L."/>
            <person name="Zutavern T."/>
            <person name="O'Shaughnessy A."/>
            <person name="Dike S."/>
            <person name="Dedhia N."/>
            <person name="Preston R."/>
            <person name="Balija V."/>
            <person name="McCombie W.R."/>
            <person name="Chow T."/>
            <person name="Chen H."/>
            <person name="Chung M."/>
            <person name="Chen C."/>
            <person name="Shaw J."/>
            <person name="Wu H."/>
            <person name="Hsiao K."/>
            <person name="Chao Y."/>
            <person name="Chu M."/>
            <person name="Cheng C."/>
            <person name="Hour A."/>
            <person name="Lee P."/>
            <person name="Lin S."/>
            <person name="Lin Y."/>
            <person name="Liou J."/>
            <person name="Liu S."/>
            <person name="Hsing Y."/>
            <person name="Raghuvanshi S."/>
            <person name="Mohanty A."/>
            <person name="Bharti A.K."/>
            <person name="Gaur A."/>
            <person name="Gupta V."/>
            <person name="Kumar D."/>
            <person name="Ravi V."/>
            <person name="Vij S."/>
            <person name="Kapur A."/>
            <person name="Khurana P."/>
            <person name="Khurana P."/>
            <person name="Khurana J.P."/>
            <person name="Tyagi A.K."/>
            <person name="Gaikwad K."/>
            <person name="Singh A."/>
            <person name="Dalal V."/>
            <person name="Srivastava S."/>
            <person name="Dixit A."/>
            <person name="Pal A.K."/>
            <person name="Ghazi I.A."/>
            <person name="Yadav M."/>
            <person name="Pandit A."/>
            <person name="Bhargava A."/>
            <person name="Sureshbabu K."/>
            <person name="Batra K."/>
            <person name="Sharma T.R."/>
            <person name="Mohapatra T."/>
            <person name="Singh N.K."/>
            <person name="Messing J."/>
            <person name="Nelson A.B."/>
            <person name="Fuks G."/>
            <person name="Kavchok S."/>
            <person name="Keizer G."/>
            <person name="Linton E."/>
            <person name="Llaca V."/>
            <person name="Song R."/>
            <person name="Tanyolac B."/>
            <person name="Young S."/>
            <person name="Ho-Il K."/>
            <person name="Hahn J.H."/>
            <person name="Sangsakoo G."/>
            <person name="Vanavichit A."/>
            <person name="de Mattos Luiz.A.T."/>
            <person name="Zimmer P.D."/>
            <person name="Malone G."/>
            <person name="Dellagostin O."/>
            <person name="de Oliveira A.C."/>
            <person name="Bevan M."/>
            <person name="Bancroft I."/>
            <person name="Minx P."/>
            <person name="Cordum H."/>
            <person name="Wilson R."/>
            <person name="Cheng Z."/>
            <person name="Jin W."/>
            <person name="Jiang J."/>
            <person name="Leong S.A."/>
            <person name="Iwama H."/>
            <person name="Gojobori T."/>
            <person name="Itoh T."/>
            <person name="Niimura Y."/>
            <person name="Fujii Y."/>
            <person name="Habara T."/>
            <person name="Sakai H."/>
            <person name="Sato Y."/>
            <person name="Wilson G."/>
            <person name="Kumar K."/>
            <person name="McCouch S."/>
            <person name="Juretic N."/>
            <person name="Hoen D."/>
            <person name="Wright S."/>
            <person name="Bruskiewich R."/>
            <person name="Bureau T."/>
            <person name="Miyao A."/>
            <person name="Hirochika H."/>
            <person name="Nishikawa T."/>
            <person name="Kadowaki K."/>
            <person name="Sugiura M."/>
            <person name="Burr B."/>
            <person name="Sasaki T."/>
        </authorList>
    </citation>
    <scope>NUCLEOTIDE SEQUENCE [LARGE SCALE GENOMIC DNA]</scope>
    <source>
        <strain evidence="3">cv. Nipponbare</strain>
    </source>
</reference>
<feature type="region of interest" description="Disordered" evidence="1">
    <location>
        <begin position="1"/>
        <end position="111"/>
    </location>
</feature>
<name>Q8LHU8_ORYSJ</name>
<gene>
    <name evidence="2" type="primary">P0025D09.115</name>
</gene>
<organism evidence="2 3">
    <name type="scientific">Oryza sativa subsp. japonica</name>
    <name type="common">Rice</name>
    <dbReference type="NCBI Taxonomy" id="39947"/>
    <lineage>
        <taxon>Eukaryota</taxon>
        <taxon>Viridiplantae</taxon>
        <taxon>Streptophyta</taxon>
        <taxon>Embryophyta</taxon>
        <taxon>Tracheophyta</taxon>
        <taxon>Spermatophyta</taxon>
        <taxon>Magnoliopsida</taxon>
        <taxon>Liliopsida</taxon>
        <taxon>Poales</taxon>
        <taxon>Poaceae</taxon>
        <taxon>BOP clade</taxon>
        <taxon>Oryzoideae</taxon>
        <taxon>Oryzeae</taxon>
        <taxon>Oryzinae</taxon>
        <taxon>Oryza</taxon>
        <taxon>Oryza sativa</taxon>
    </lineage>
</organism>
<evidence type="ECO:0000256" key="1">
    <source>
        <dbReference type="SAM" id="MobiDB-lite"/>
    </source>
</evidence>
<dbReference type="AlphaFoldDB" id="Q8LHU8"/>
<evidence type="ECO:0000313" key="2">
    <source>
        <dbReference type="EMBL" id="BAC10364.1"/>
    </source>
</evidence>
<sequence>MRDPRVSDTRGGGGDLVGGSHQAAAPREERWRLARLGSAPSRPAMEGRRRAELAAATGGERLRRAVRKAAATGAKGGDARRGPALGGRGREKKGKGDLTGEVGWRGGSQRWMAGRGVDEVALDVARPTAATEQRGDSTSDG</sequence>
<reference evidence="3" key="2">
    <citation type="journal article" date="2008" name="Nucleic Acids Res.">
        <title>The rice annotation project database (RAP-DB): 2008 update.</title>
        <authorList>
            <consortium name="The rice annotation project (RAP)"/>
        </authorList>
    </citation>
    <scope>GENOME REANNOTATION</scope>
    <source>
        <strain evidence="3">cv. Nipponbare</strain>
    </source>
</reference>
<proteinExistence type="predicted"/>